<evidence type="ECO:0000256" key="2">
    <source>
        <dbReference type="ARBA" id="ARBA00022617"/>
    </source>
</evidence>
<dbReference type="InterPro" id="IPR036909">
    <property type="entry name" value="Cyt_c-like_dom_sf"/>
</dbReference>
<keyword evidence="3 6" id="KW-0479">Metal-binding</keyword>
<feature type="signal peptide" evidence="7">
    <location>
        <begin position="1"/>
        <end position="20"/>
    </location>
</feature>
<dbReference type="RefSeq" id="WP_067610052.1">
    <property type="nucleotide sequence ID" value="NZ_ARXR01000001.1"/>
</dbReference>
<evidence type="ECO:0000313" key="9">
    <source>
        <dbReference type="EMBL" id="MBF5051635.1"/>
    </source>
</evidence>
<dbReference type="Proteomes" id="UP000644441">
    <property type="component" value="Unassembled WGS sequence"/>
</dbReference>
<gene>
    <name evidence="9" type="ORF">ISO4_00237</name>
</gene>
<proteinExistence type="predicted"/>
<accession>A0ABS0ABZ5</accession>
<protein>
    <submittedName>
        <fullName evidence="9">Cytochrome c-type protein</fullName>
    </submittedName>
</protein>
<evidence type="ECO:0000256" key="4">
    <source>
        <dbReference type="ARBA" id="ARBA00022982"/>
    </source>
</evidence>
<dbReference type="PRINTS" id="PR00607">
    <property type="entry name" value="CYTCHROMECIE"/>
</dbReference>
<evidence type="ECO:0000256" key="3">
    <source>
        <dbReference type="ARBA" id="ARBA00022723"/>
    </source>
</evidence>
<dbReference type="InterPro" id="IPR002323">
    <property type="entry name" value="Cyt_CIE"/>
</dbReference>
<dbReference type="SUPFAM" id="SSF46626">
    <property type="entry name" value="Cytochrome c"/>
    <property type="match status" value="1"/>
</dbReference>
<dbReference type="Pfam" id="PF13442">
    <property type="entry name" value="Cytochrome_CBB3"/>
    <property type="match status" value="1"/>
</dbReference>
<dbReference type="PROSITE" id="PS51007">
    <property type="entry name" value="CYTC"/>
    <property type="match status" value="1"/>
</dbReference>
<feature type="chain" id="PRO_5045479913" evidence="7">
    <location>
        <begin position="21"/>
        <end position="98"/>
    </location>
</feature>
<reference evidence="9 10" key="1">
    <citation type="submission" date="2012-09" db="EMBL/GenBank/DDBJ databases">
        <title>Genome Sequence of alkane-degrading Bacterium Alcanivorax venustensis ISO4.</title>
        <authorList>
            <person name="Lai Q."/>
            <person name="Shao Z."/>
        </authorList>
    </citation>
    <scope>NUCLEOTIDE SEQUENCE [LARGE SCALE GENOMIC DNA]</scope>
    <source>
        <strain evidence="9 10">ISO4</strain>
    </source>
</reference>
<dbReference type="PANTHER" id="PTHR40942:SF2">
    <property type="entry name" value="CYTOCHROME-RELATED"/>
    <property type="match status" value="1"/>
</dbReference>
<dbReference type="Gene3D" id="1.10.760.10">
    <property type="entry name" value="Cytochrome c-like domain"/>
    <property type="match status" value="1"/>
</dbReference>
<evidence type="ECO:0000256" key="6">
    <source>
        <dbReference type="PROSITE-ProRule" id="PRU00433"/>
    </source>
</evidence>
<keyword evidence="4" id="KW-0249">Electron transport</keyword>
<evidence type="ECO:0000256" key="5">
    <source>
        <dbReference type="ARBA" id="ARBA00023004"/>
    </source>
</evidence>
<evidence type="ECO:0000313" key="10">
    <source>
        <dbReference type="Proteomes" id="UP000644441"/>
    </source>
</evidence>
<dbReference type="GeneID" id="99765438"/>
<keyword evidence="10" id="KW-1185">Reference proteome</keyword>
<name>A0ABS0ABZ5_9GAMM</name>
<dbReference type="PANTHER" id="PTHR40942">
    <property type="match status" value="1"/>
</dbReference>
<dbReference type="EMBL" id="ARXR01000001">
    <property type="protein sequence ID" value="MBF5051635.1"/>
    <property type="molecule type" value="Genomic_DNA"/>
</dbReference>
<keyword evidence="1" id="KW-0813">Transport</keyword>
<evidence type="ECO:0000256" key="1">
    <source>
        <dbReference type="ARBA" id="ARBA00022448"/>
    </source>
</evidence>
<comment type="caution">
    <text evidence="9">The sequence shown here is derived from an EMBL/GenBank/DDBJ whole genome shotgun (WGS) entry which is preliminary data.</text>
</comment>
<evidence type="ECO:0000259" key="8">
    <source>
        <dbReference type="PROSITE" id="PS51007"/>
    </source>
</evidence>
<evidence type="ECO:0000256" key="7">
    <source>
        <dbReference type="SAM" id="SignalP"/>
    </source>
</evidence>
<dbReference type="InterPro" id="IPR009056">
    <property type="entry name" value="Cyt_c-like_dom"/>
</dbReference>
<keyword evidence="5 6" id="KW-0408">Iron</keyword>
<keyword evidence="2 6" id="KW-0349">Heme</keyword>
<sequence>MKGFATGLALAIAMSLSAGAQAESVKELYDQSCTYCHASGAAGAPKTGDQAAWKPRMDKGMDTLVKHVEEGYNAMPPGGMCGDCSKEDYRALIEYMTK</sequence>
<feature type="domain" description="Cytochrome c" evidence="8">
    <location>
        <begin position="20"/>
        <end position="98"/>
    </location>
</feature>
<keyword evidence="7" id="KW-0732">Signal</keyword>
<organism evidence="9 10">
    <name type="scientific">Alloalcanivorax venustensis ISO4</name>
    <dbReference type="NCBI Taxonomy" id="1177184"/>
    <lineage>
        <taxon>Bacteria</taxon>
        <taxon>Pseudomonadati</taxon>
        <taxon>Pseudomonadota</taxon>
        <taxon>Gammaproteobacteria</taxon>
        <taxon>Oceanospirillales</taxon>
        <taxon>Alcanivoracaceae</taxon>
        <taxon>Alloalcanivorax</taxon>
    </lineage>
</organism>